<evidence type="ECO:0000313" key="2">
    <source>
        <dbReference type="EMBL" id="GAB90498.1"/>
    </source>
</evidence>
<dbReference type="EMBL" id="BAHC01000104">
    <property type="protein sequence ID" value="GAB90498.1"/>
    <property type="molecule type" value="Genomic_DNA"/>
</dbReference>
<evidence type="ECO:0000313" key="3">
    <source>
        <dbReference type="Proteomes" id="UP000008363"/>
    </source>
</evidence>
<feature type="transmembrane region" description="Helical" evidence="1">
    <location>
        <begin position="21"/>
        <end position="40"/>
    </location>
</feature>
<sequence length="394" mass="40797">MAHHRSAAGRSGLSGRGVSRGLVGTLLAVVLAAALVVLWIQVGDRVDRQGDQAAATCVEGKTTVPVVADPDVAGALDEIAQDFAKTNPVVRDHCVTIAVRPGDAKITLDGLTGNWDAESLGAYPAAWVPQSSIWAAELTAAQPDLVDGDPDSLVSSPVVLAVAPRLATAFGDDLDWQQLPTLQQRNASLGAFGLGSWGSIRLAMPTGAQSDATALAAQAVAMQVTRTTGPLTEQDARSDRVSSSVEAMLDGAPRSPDGTPVGAAREMADAQNPATSAIHAVSITEQQLYQLTREDTMARLAEVVPGGPTPMADFPIIRLTGPRVATEQADAVAEFFRFVATPDELGKLTALGFRGDAPMPPATATVTFPVTANPMPNPETAAAVTINGLVYGWA</sequence>
<organism evidence="2 3">
    <name type="scientific">Gordonia rhizosphera NBRC 16068</name>
    <dbReference type="NCBI Taxonomy" id="1108045"/>
    <lineage>
        <taxon>Bacteria</taxon>
        <taxon>Bacillati</taxon>
        <taxon>Actinomycetota</taxon>
        <taxon>Actinomycetes</taxon>
        <taxon>Mycobacteriales</taxon>
        <taxon>Gordoniaceae</taxon>
        <taxon>Gordonia</taxon>
    </lineage>
</organism>
<dbReference type="Proteomes" id="UP000008363">
    <property type="component" value="Unassembled WGS sequence"/>
</dbReference>
<keyword evidence="1" id="KW-1133">Transmembrane helix</keyword>
<dbReference type="STRING" id="1108045.GORHZ_104_00280"/>
<protein>
    <recommendedName>
        <fullName evidence="4">ABC transporter substrate-binding protein</fullName>
    </recommendedName>
</protein>
<evidence type="ECO:0000256" key="1">
    <source>
        <dbReference type="SAM" id="Phobius"/>
    </source>
</evidence>
<dbReference type="eggNOG" id="COG2304">
    <property type="taxonomic scope" value="Bacteria"/>
</dbReference>
<keyword evidence="3" id="KW-1185">Reference proteome</keyword>
<name>K6V375_9ACTN</name>
<dbReference type="OrthoDB" id="5171781at2"/>
<keyword evidence="1" id="KW-0472">Membrane</keyword>
<proteinExistence type="predicted"/>
<dbReference type="RefSeq" id="WP_006333313.1">
    <property type="nucleotide sequence ID" value="NZ_BAHC01000104.1"/>
</dbReference>
<evidence type="ECO:0008006" key="4">
    <source>
        <dbReference type="Google" id="ProtNLM"/>
    </source>
</evidence>
<dbReference type="AlphaFoldDB" id="K6V375"/>
<keyword evidence="1" id="KW-0812">Transmembrane</keyword>
<gene>
    <name evidence="2" type="ORF">GORHZ_104_00280</name>
</gene>
<reference evidence="2 3" key="1">
    <citation type="submission" date="2012-08" db="EMBL/GenBank/DDBJ databases">
        <title>Whole genome shotgun sequence of Gordonia rhizosphera NBRC 16068.</title>
        <authorList>
            <person name="Takarada H."/>
            <person name="Isaki S."/>
            <person name="Hosoyama A."/>
            <person name="Tsuchikane K."/>
            <person name="Katsumata H."/>
            <person name="Baba S."/>
            <person name="Ohji S."/>
            <person name="Yamazaki S."/>
            <person name="Fujita N."/>
        </authorList>
    </citation>
    <scope>NUCLEOTIDE SEQUENCE [LARGE SCALE GENOMIC DNA]</scope>
    <source>
        <strain evidence="2 3">NBRC 16068</strain>
    </source>
</reference>
<accession>K6V375</accession>
<comment type="caution">
    <text evidence="2">The sequence shown here is derived from an EMBL/GenBank/DDBJ whole genome shotgun (WGS) entry which is preliminary data.</text>
</comment>